<evidence type="ECO:0000256" key="8">
    <source>
        <dbReference type="SAM" id="Phobius"/>
    </source>
</evidence>
<dbReference type="InterPro" id="IPR036259">
    <property type="entry name" value="MFS_trans_sf"/>
</dbReference>
<evidence type="ECO:0000256" key="2">
    <source>
        <dbReference type="ARBA" id="ARBA00005982"/>
    </source>
</evidence>
<feature type="transmembrane region" description="Helical" evidence="8">
    <location>
        <begin position="252"/>
        <end position="273"/>
    </location>
</feature>
<reference evidence="10 11" key="1">
    <citation type="submission" date="2018-05" db="EMBL/GenBank/DDBJ databases">
        <title>Genome sequencing and assembly of the regulated plant pathogen Lachnellula willkommii and related sister species for the development of diagnostic species identification markers.</title>
        <authorList>
            <person name="Giroux E."/>
            <person name="Bilodeau G."/>
        </authorList>
    </citation>
    <scope>NUCLEOTIDE SEQUENCE [LARGE SCALE GENOMIC DNA]</scope>
    <source>
        <strain evidence="10 11">CBS 172.35</strain>
    </source>
</reference>
<evidence type="ECO:0000313" key="10">
    <source>
        <dbReference type="EMBL" id="TVY94058.1"/>
    </source>
</evidence>
<sequence length="1142" mass="126542">MPEHEMQAAELHEQVVEQELVNREKASVNPDKVNLDLGFAQPVANEKKAINPPVYDSETAYSDTPDDEEPNEHEKVVLRRIGESLPVAAWLVAIVELSERFTYYGCQGLFQNYIQKPLDGSLGRGALGQGHQTATALTTFFSLWCYVTPIFGAIVADQYLGKYWTIVWFGCVYVVGLLILWVTALPASLANGAGMGGFIAAILIIGIGTGGIKSNVAPLIADQYTRKKMAVKTLVKTGERVIIDPAVTIQRIYLVFYCCINLGSLSLIATPYMERDVGFWSAFLMCFCMMIAGLVVVVLGRKFYIVRPPQGSVITDAFKAIGIMIKNRNMNAPKPSYQEEFGRTGAVYPWDDQFIDELKRALVACRVFLFYPIYWLVYGQFSGNFVSQAGQMRLHGIPNDLPQNFDPISILFFAPIMDRLVYPLLQKHHIKFRPIARITFGFIIASSSMLYAGVLQHFIYKQGPCYDKPLCDASIVNGVNIGNNIHIAIQVPAYMLIGISEIFASVTGLEYAYMKAPPSMKSFVQAMYLLTNAFGYALGEAFTPLVGDPQVEWLFFGLCAGSFSVGVIFWLLYHPLDSREDQMNSLDGKHDELENKHALEATGLDLPSSVRGNTLRFSVQLLGPRFNEGITDASLSPSLLLPLLFNININISINTLSPEHQIASSSSPLSTKHLAMSHQTVDDPAALDSASSNVDNPEGPFTEFSSELNAGDDEDADEFDIEYHGESNDIFDEDDTLSDSGFDAFDPLLSVAPISIHHQTTMDVQGVSGGLNGLVATVVGATEALVRQRLSAGGHIMADEEWTIHHHGLPRLTRLYDLLPYEPYQPYDPSKDTPSLSKFPQLPTEIRCMIWKFATPNPREVPGAMAFITNFDLSGARAILPAPRDLNAVYRIIDSTDVGPLFRQGEWGLKSDQNGQDKVDSLVPSWSGVMALFHTSHEARAAVRIRFHLDCESIIPGEDKLWWNEDDVLLFSGFGNWSREIVTRGWLSLPTRDRAPRSSELSIIRHLALPLGVNRGNLAVSLGVDVHALMGMVRPPPEPKDGDLTDSWLENFPHLESMSLLCDPVNVQERDYGSLVLYEAKDIPLRDAYDCRPSILVQKIAERIESGLNLRKSRGSSPYEQKAPSVKCAVLCWSKSGSRNAR</sequence>
<feature type="transmembrane region" description="Helical" evidence="8">
    <location>
        <begin position="136"/>
        <end position="156"/>
    </location>
</feature>
<dbReference type="GO" id="GO:0005886">
    <property type="term" value="C:plasma membrane"/>
    <property type="evidence" value="ECO:0007669"/>
    <property type="project" value="UniProtKB-ARBA"/>
</dbReference>
<comment type="similarity">
    <text evidence="2">Belongs to the major facilitator superfamily. Proton-dependent oligopeptide transporter (POT/PTR) (TC 2.A.17) family.</text>
</comment>
<keyword evidence="6 8" id="KW-0472">Membrane</keyword>
<dbReference type="FunFam" id="1.20.1250.20:FF:000085">
    <property type="entry name" value="MFS peptide transporter Ptr2"/>
    <property type="match status" value="1"/>
</dbReference>
<accession>A0A559MM71</accession>
<dbReference type="InterPro" id="IPR018456">
    <property type="entry name" value="PTR2_symporter_CS"/>
</dbReference>
<feature type="region of interest" description="Disordered" evidence="7">
    <location>
        <begin position="51"/>
        <end position="72"/>
    </location>
</feature>
<comment type="caution">
    <text evidence="10">The sequence shown here is derived from an EMBL/GenBank/DDBJ whole genome shotgun (WGS) entry which is preliminary data.</text>
</comment>
<evidence type="ECO:0000259" key="9">
    <source>
        <dbReference type="Pfam" id="PF20150"/>
    </source>
</evidence>
<feature type="transmembrane region" description="Helical" evidence="8">
    <location>
        <begin position="196"/>
        <end position="220"/>
    </location>
</feature>
<keyword evidence="5 8" id="KW-1133">Transmembrane helix</keyword>
<dbReference type="EMBL" id="QGML01000047">
    <property type="protein sequence ID" value="TVY94058.1"/>
    <property type="molecule type" value="Genomic_DNA"/>
</dbReference>
<dbReference type="Pfam" id="PF20150">
    <property type="entry name" value="2EXR"/>
    <property type="match status" value="1"/>
</dbReference>
<dbReference type="AlphaFoldDB" id="A0A559MM71"/>
<evidence type="ECO:0000256" key="3">
    <source>
        <dbReference type="ARBA" id="ARBA00022448"/>
    </source>
</evidence>
<dbReference type="Pfam" id="PF00854">
    <property type="entry name" value="PTR2"/>
    <property type="match status" value="1"/>
</dbReference>
<keyword evidence="3" id="KW-0813">Transport</keyword>
<feature type="transmembrane region" description="Helical" evidence="8">
    <location>
        <begin position="526"/>
        <end position="547"/>
    </location>
</feature>
<protein>
    <submittedName>
        <fullName evidence="10">Peptide transporter</fullName>
    </submittedName>
</protein>
<gene>
    <name evidence="10" type="primary">PTR2_1</name>
    <name evidence="10" type="ORF">LAWI1_G001166</name>
</gene>
<dbReference type="PROSITE" id="PS01022">
    <property type="entry name" value="PTR2_1"/>
    <property type="match status" value="1"/>
</dbReference>
<feature type="transmembrane region" description="Helical" evidence="8">
    <location>
        <begin position="437"/>
        <end position="460"/>
    </location>
</feature>
<organism evidence="10 11">
    <name type="scientific">Lachnellula willkommii</name>
    <dbReference type="NCBI Taxonomy" id="215461"/>
    <lineage>
        <taxon>Eukaryota</taxon>
        <taxon>Fungi</taxon>
        <taxon>Dikarya</taxon>
        <taxon>Ascomycota</taxon>
        <taxon>Pezizomycotina</taxon>
        <taxon>Leotiomycetes</taxon>
        <taxon>Helotiales</taxon>
        <taxon>Lachnaceae</taxon>
        <taxon>Lachnellula</taxon>
    </lineage>
</organism>
<feature type="transmembrane region" description="Helical" evidence="8">
    <location>
        <begin position="368"/>
        <end position="387"/>
    </location>
</feature>
<feature type="transmembrane region" description="Helical" evidence="8">
    <location>
        <begin position="407"/>
        <end position="425"/>
    </location>
</feature>
<evidence type="ECO:0000256" key="6">
    <source>
        <dbReference type="ARBA" id="ARBA00023136"/>
    </source>
</evidence>
<keyword evidence="4 8" id="KW-0812">Transmembrane</keyword>
<keyword evidence="11" id="KW-1185">Reference proteome</keyword>
<dbReference type="Proteomes" id="UP000315522">
    <property type="component" value="Unassembled WGS sequence"/>
</dbReference>
<dbReference type="PANTHER" id="PTHR11654">
    <property type="entry name" value="OLIGOPEPTIDE TRANSPORTER-RELATED"/>
    <property type="match status" value="1"/>
</dbReference>
<dbReference type="GO" id="GO:0071916">
    <property type="term" value="F:dipeptide transmembrane transporter activity"/>
    <property type="evidence" value="ECO:0007669"/>
    <property type="project" value="UniProtKB-ARBA"/>
</dbReference>
<dbReference type="InterPro" id="IPR000109">
    <property type="entry name" value="POT_fam"/>
</dbReference>
<evidence type="ECO:0000256" key="7">
    <source>
        <dbReference type="SAM" id="MobiDB-lite"/>
    </source>
</evidence>
<evidence type="ECO:0000256" key="5">
    <source>
        <dbReference type="ARBA" id="ARBA00022989"/>
    </source>
</evidence>
<dbReference type="Gene3D" id="1.20.1250.20">
    <property type="entry name" value="MFS general substrate transporter like domains"/>
    <property type="match status" value="1"/>
</dbReference>
<feature type="transmembrane region" description="Helical" evidence="8">
    <location>
        <begin position="553"/>
        <end position="573"/>
    </location>
</feature>
<dbReference type="SUPFAM" id="SSF103473">
    <property type="entry name" value="MFS general substrate transporter"/>
    <property type="match status" value="1"/>
</dbReference>
<feature type="transmembrane region" description="Helical" evidence="8">
    <location>
        <begin position="279"/>
        <end position="300"/>
    </location>
</feature>
<evidence type="ECO:0000313" key="11">
    <source>
        <dbReference type="Proteomes" id="UP000315522"/>
    </source>
</evidence>
<proteinExistence type="inferred from homology"/>
<comment type="subcellular location">
    <subcellularLocation>
        <location evidence="1">Membrane</location>
        <topology evidence="1">Multi-pass membrane protein</topology>
    </subcellularLocation>
</comment>
<evidence type="ECO:0000256" key="4">
    <source>
        <dbReference type="ARBA" id="ARBA00022692"/>
    </source>
</evidence>
<feature type="transmembrane region" description="Helical" evidence="8">
    <location>
        <begin position="163"/>
        <end position="184"/>
    </location>
</feature>
<dbReference type="InterPro" id="IPR045518">
    <property type="entry name" value="2EXR"/>
</dbReference>
<evidence type="ECO:0000256" key="1">
    <source>
        <dbReference type="ARBA" id="ARBA00004141"/>
    </source>
</evidence>
<name>A0A559MM71_9HELO</name>
<feature type="domain" description="2EXR" evidence="9">
    <location>
        <begin position="838"/>
        <end position="966"/>
    </location>
</feature>